<feature type="region of interest" description="Disordered" evidence="1">
    <location>
        <begin position="232"/>
        <end position="260"/>
    </location>
</feature>
<dbReference type="EMBL" id="KL197728">
    <property type="protein sequence ID" value="KDQ54585.1"/>
    <property type="molecule type" value="Genomic_DNA"/>
</dbReference>
<dbReference type="AlphaFoldDB" id="A0A067PL75"/>
<dbReference type="HOGENOM" id="CLU_069170_0_0_1"/>
<keyword evidence="3" id="KW-1185">Reference proteome</keyword>
<feature type="compositionally biased region" description="Basic and acidic residues" evidence="1">
    <location>
        <begin position="303"/>
        <end position="314"/>
    </location>
</feature>
<dbReference type="OrthoDB" id="2799468at2759"/>
<feature type="compositionally biased region" description="Polar residues" evidence="1">
    <location>
        <begin position="288"/>
        <end position="302"/>
    </location>
</feature>
<name>A0A067PL75_9AGAM</name>
<dbReference type="Proteomes" id="UP000027265">
    <property type="component" value="Unassembled WGS sequence"/>
</dbReference>
<feature type="region of interest" description="Disordered" evidence="1">
    <location>
        <begin position="59"/>
        <end position="93"/>
    </location>
</feature>
<dbReference type="STRING" id="933084.A0A067PL75"/>
<protein>
    <recommendedName>
        <fullName evidence="4">SMP domain-containing protein</fullName>
    </recommendedName>
</protein>
<organism evidence="2 3">
    <name type="scientific">Jaapia argillacea MUCL 33604</name>
    <dbReference type="NCBI Taxonomy" id="933084"/>
    <lineage>
        <taxon>Eukaryota</taxon>
        <taxon>Fungi</taxon>
        <taxon>Dikarya</taxon>
        <taxon>Basidiomycota</taxon>
        <taxon>Agaricomycotina</taxon>
        <taxon>Agaricomycetes</taxon>
        <taxon>Agaricomycetidae</taxon>
        <taxon>Jaapiales</taxon>
        <taxon>Jaapiaceae</taxon>
        <taxon>Jaapia</taxon>
    </lineage>
</organism>
<evidence type="ECO:0008006" key="4">
    <source>
        <dbReference type="Google" id="ProtNLM"/>
    </source>
</evidence>
<feature type="region of interest" description="Disordered" evidence="1">
    <location>
        <begin position="160"/>
        <end position="186"/>
    </location>
</feature>
<evidence type="ECO:0000313" key="2">
    <source>
        <dbReference type="EMBL" id="KDQ54585.1"/>
    </source>
</evidence>
<accession>A0A067PL75</accession>
<reference evidence="3" key="1">
    <citation type="journal article" date="2014" name="Proc. Natl. Acad. Sci. U.S.A.">
        <title>Extensive sampling of basidiomycete genomes demonstrates inadequacy of the white-rot/brown-rot paradigm for wood decay fungi.</title>
        <authorList>
            <person name="Riley R."/>
            <person name="Salamov A.A."/>
            <person name="Brown D.W."/>
            <person name="Nagy L.G."/>
            <person name="Floudas D."/>
            <person name="Held B.W."/>
            <person name="Levasseur A."/>
            <person name="Lombard V."/>
            <person name="Morin E."/>
            <person name="Otillar R."/>
            <person name="Lindquist E.A."/>
            <person name="Sun H."/>
            <person name="LaButti K.M."/>
            <person name="Schmutz J."/>
            <person name="Jabbour D."/>
            <person name="Luo H."/>
            <person name="Baker S.E."/>
            <person name="Pisabarro A.G."/>
            <person name="Walton J.D."/>
            <person name="Blanchette R.A."/>
            <person name="Henrissat B."/>
            <person name="Martin F."/>
            <person name="Cullen D."/>
            <person name="Hibbett D.S."/>
            <person name="Grigoriev I.V."/>
        </authorList>
    </citation>
    <scope>NUCLEOTIDE SEQUENCE [LARGE SCALE GENOMIC DNA]</scope>
    <source>
        <strain evidence="3">MUCL 33604</strain>
    </source>
</reference>
<evidence type="ECO:0000313" key="3">
    <source>
        <dbReference type="Proteomes" id="UP000027265"/>
    </source>
</evidence>
<gene>
    <name evidence="2" type="ORF">JAAARDRAFT_196494</name>
</gene>
<proteinExistence type="predicted"/>
<sequence>MSSNTPADITQAAVADAVRIETDRAMEQIAPAGVVPASEVVDVDLAEFSEREARKLMSEEHKALGYRPPPGSLAAEAQAAASKNPQGKGPELTRIDLREAAVLDAERVELERALASADEVEVEVEVQANVEAPPVVDLIGISAKEARKLESEEHKALGYRPPPGSLAAAAQSVASKHPEGTGGPELNRAELREAAIQDAENIEGITRGIGGIDLDKITQKEARKLMSEEHKALGYRPPPGSLAAEAQSAAAKHPNGDAAHKELNRAQLREAAIEDAKRIEAERAAPALSSSSGTLDLGNTSKDQVRELQSEEQKILGYRPPPDSVAAAAQSVVDRRDRTTK</sequence>
<dbReference type="InParanoid" id="A0A067PL75"/>
<feature type="region of interest" description="Disordered" evidence="1">
    <location>
        <begin position="283"/>
        <end position="341"/>
    </location>
</feature>
<evidence type="ECO:0000256" key="1">
    <source>
        <dbReference type="SAM" id="MobiDB-lite"/>
    </source>
</evidence>